<keyword evidence="1" id="KW-0732">Signal</keyword>
<feature type="signal peptide" evidence="1">
    <location>
        <begin position="1"/>
        <end position="28"/>
    </location>
</feature>
<dbReference type="Pfam" id="PF07589">
    <property type="entry name" value="PEP-CTERM"/>
    <property type="match status" value="1"/>
</dbReference>
<dbReference type="NCBIfam" id="NF038132">
    <property type="entry name" value="PEP_NF038132"/>
    <property type="match status" value="1"/>
</dbReference>
<dbReference type="EMBL" id="JACTUZ010000152">
    <property type="protein sequence ID" value="MBC9179492.1"/>
    <property type="molecule type" value="Genomic_DNA"/>
</dbReference>
<dbReference type="Proteomes" id="UP000603940">
    <property type="component" value="Unassembled WGS sequence"/>
</dbReference>
<dbReference type="InterPro" id="IPR013424">
    <property type="entry name" value="Ice-binding_C"/>
</dbReference>
<protein>
    <submittedName>
        <fullName evidence="3">NF038132 family protein</fullName>
    </submittedName>
</protein>
<feature type="chain" id="PRO_5046304394" evidence="1">
    <location>
        <begin position="29"/>
        <end position="269"/>
    </location>
</feature>
<evidence type="ECO:0000259" key="2">
    <source>
        <dbReference type="Pfam" id="PF07589"/>
    </source>
</evidence>
<sequence>MKLGAHAVGALLLTSLAIGPLGASDAKAAPIPSGWSCTGSCGTAGADGVVSAAPNGNDYQWVSTAGGVNDGGALAGVGGSGDATTGSRLTSALFTAQAGDPLKFFFNYVTSDGAGFADYGWARLLDSSMNQVALLFTARTRQTGTIVPGTAMPEPAATLTPASVEIIPNQTIWSPLQGSSGTCYASGCGNTGWVESLFTIASAGSYYLQIGVTNWNDNAYQSGLAVAGVTVAGEPVDPEPVPVPEPSSIALMGMGLAGLLAARRRRRQG</sequence>
<dbReference type="InterPro" id="IPR024038">
    <property type="entry name" value="MYXO-CTERM"/>
</dbReference>
<feature type="domain" description="Ice-binding protein C-terminal" evidence="2">
    <location>
        <begin position="242"/>
        <end position="265"/>
    </location>
</feature>
<dbReference type="NCBIfam" id="TIGR03901">
    <property type="entry name" value="MYXO-CTERM"/>
    <property type="match status" value="1"/>
</dbReference>
<keyword evidence="4" id="KW-1185">Reference proteome</keyword>
<evidence type="ECO:0000256" key="1">
    <source>
        <dbReference type="SAM" id="SignalP"/>
    </source>
</evidence>
<gene>
    <name evidence="3" type="ORF">IBL25_21345</name>
</gene>
<proteinExistence type="predicted"/>
<reference evidence="3 4" key="1">
    <citation type="journal article" date="2009" name="Int. J. Syst. Evol. Microbiol.">
        <title>Transfer of Teichococcus ludipueritiae and Muricoccus roseus to the genus Roseomonas, as Roseomonas ludipueritiae comb. nov. and Roseomonas rosea comb. nov., respectively, and emended description of the genus Roseomonas.</title>
        <authorList>
            <person name="Sanchez-Porro C."/>
            <person name="Gallego V."/>
            <person name="Busse H.J."/>
            <person name="Kampfer P."/>
            <person name="Ventosa A."/>
        </authorList>
    </citation>
    <scope>NUCLEOTIDE SEQUENCE [LARGE SCALE GENOMIC DNA]</scope>
    <source>
        <strain evidence="3 4">DSM 14915</strain>
    </source>
</reference>
<evidence type="ECO:0000313" key="4">
    <source>
        <dbReference type="Proteomes" id="UP000603940"/>
    </source>
</evidence>
<organism evidence="3 4">
    <name type="scientific">Pseudoroseomonas ludipueritiae</name>
    <dbReference type="NCBI Taxonomy" id="198093"/>
    <lineage>
        <taxon>Bacteria</taxon>
        <taxon>Pseudomonadati</taxon>
        <taxon>Pseudomonadota</taxon>
        <taxon>Alphaproteobacteria</taxon>
        <taxon>Acetobacterales</taxon>
        <taxon>Acetobacteraceae</taxon>
        <taxon>Pseudoroseomonas</taxon>
    </lineage>
</organism>
<evidence type="ECO:0000313" key="3">
    <source>
        <dbReference type="EMBL" id="MBC9179492.1"/>
    </source>
</evidence>
<comment type="caution">
    <text evidence="3">The sequence shown here is derived from an EMBL/GenBank/DDBJ whole genome shotgun (WGS) entry which is preliminary data.</text>
</comment>
<name>A0ABR7RDC2_9PROT</name>
<accession>A0ABR7RDC2</accession>
<dbReference type="NCBIfam" id="TIGR02595">
    <property type="entry name" value="PEP_CTERM"/>
    <property type="match status" value="1"/>
</dbReference>